<dbReference type="GO" id="GO:0016491">
    <property type="term" value="F:oxidoreductase activity"/>
    <property type="evidence" value="ECO:0007669"/>
    <property type="project" value="InterPro"/>
</dbReference>
<protein>
    <recommendedName>
        <fullName evidence="1">Berberine/berberine-like domain-containing protein</fullName>
    </recommendedName>
</protein>
<organism evidence="2">
    <name type="scientific">Pseudoalteromonas citrea DSM 8771</name>
    <dbReference type="NCBI Taxonomy" id="1117314"/>
    <lineage>
        <taxon>Bacteria</taxon>
        <taxon>Pseudomonadati</taxon>
        <taxon>Pseudomonadota</taxon>
        <taxon>Gammaproteobacteria</taxon>
        <taxon>Alteromonadales</taxon>
        <taxon>Pseudoalteromonadaceae</taxon>
        <taxon>Pseudoalteromonas</taxon>
    </lineage>
</organism>
<evidence type="ECO:0000313" key="2">
    <source>
        <dbReference type="EMBL" id="ERG17816.1"/>
    </source>
</evidence>
<sequence length="81" mass="9898">MQYSNWWFFILHQQLYTIMVNTRFPNLASIIAFSYKNSPDIDLPNWQTLYYKDNYPRLQRIKTQLDPHNRLHHSQSIELLA</sequence>
<dbReference type="AlphaFoldDB" id="U1J8Y0"/>
<dbReference type="eggNOG" id="COG0277">
    <property type="taxonomic scope" value="Bacteria"/>
</dbReference>
<dbReference type="EMBL" id="AHBZ02000153">
    <property type="protein sequence ID" value="ERG17816.1"/>
    <property type="molecule type" value="Genomic_DNA"/>
</dbReference>
<dbReference type="Gene3D" id="3.30.465.10">
    <property type="match status" value="1"/>
</dbReference>
<dbReference type="InterPro" id="IPR012951">
    <property type="entry name" value="BBE"/>
</dbReference>
<dbReference type="STRING" id="1117314.PCIT_15081"/>
<proteinExistence type="predicted"/>
<gene>
    <name evidence="2" type="ORF">PCIT_15081</name>
</gene>
<feature type="domain" description="Berberine/berberine-like" evidence="1">
    <location>
        <begin position="34"/>
        <end position="78"/>
    </location>
</feature>
<reference evidence="2" key="2">
    <citation type="submission" date="2013-04" db="EMBL/GenBank/DDBJ databases">
        <title>Genome sequence of Pseudoalteromonas citrea.</title>
        <authorList>
            <person name="Xie B.-B."/>
            <person name="Rong J.-C."/>
            <person name="Qin Q.-L."/>
            <person name="Shu Y.-L."/>
            <person name="Zhang Y.-Z."/>
        </authorList>
    </citation>
    <scope>NUCLEOTIDE SEQUENCE</scope>
    <source>
        <strain evidence="2">NCIMB 1889</strain>
    </source>
</reference>
<evidence type="ECO:0000259" key="1">
    <source>
        <dbReference type="Pfam" id="PF08031"/>
    </source>
</evidence>
<dbReference type="InterPro" id="IPR016169">
    <property type="entry name" value="FAD-bd_PCMH_sub2"/>
</dbReference>
<comment type="caution">
    <text evidence="2">The sequence shown here is derived from an EMBL/GenBank/DDBJ whole genome shotgun (WGS) entry which is preliminary data.</text>
</comment>
<dbReference type="OrthoDB" id="9775082at2"/>
<accession>U1J8Y0</accession>
<dbReference type="Pfam" id="PF08031">
    <property type="entry name" value="BBE"/>
    <property type="match status" value="1"/>
</dbReference>
<dbReference type="GO" id="GO:0050660">
    <property type="term" value="F:flavin adenine dinucleotide binding"/>
    <property type="evidence" value="ECO:0007669"/>
    <property type="project" value="InterPro"/>
</dbReference>
<reference evidence="2" key="1">
    <citation type="journal article" date="2012" name="J. Bacteriol.">
        <title>Genome sequences of type strains of seven species of the marine bacterium Pseudoalteromonas.</title>
        <authorList>
            <person name="Xie B.B."/>
            <person name="Shu Y.L."/>
            <person name="Qin Q.L."/>
            <person name="Rong J.C."/>
            <person name="Zhang X.Y."/>
            <person name="Chen X.L."/>
            <person name="Shi M."/>
            <person name="He H.L."/>
            <person name="Zhou B.C."/>
            <person name="Zhang Y.Z."/>
        </authorList>
    </citation>
    <scope>NUCLEOTIDE SEQUENCE [LARGE SCALE GENOMIC DNA]</scope>
    <source>
        <strain evidence="2">NCIMB 1889</strain>
    </source>
</reference>
<name>U1J8Y0_9GAMM</name>